<feature type="region of interest" description="Disordered" evidence="1">
    <location>
        <begin position="474"/>
        <end position="498"/>
    </location>
</feature>
<feature type="compositionally biased region" description="Low complexity" evidence="1">
    <location>
        <begin position="9"/>
        <end position="22"/>
    </location>
</feature>
<accession>A0A9N9LDT3</accession>
<organism evidence="2 3">
    <name type="scientific">Hymenoscyphus albidus</name>
    <dbReference type="NCBI Taxonomy" id="595503"/>
    <lineage>
        <taxon>Eukaryota</taxon>
        <taxon>Fungi</taxon>
        <taxon>Dikarya</taxon>
        <taxon>Ascomycota</taxon>
        <taxon>Pezizomycotina</taxon>
        <taxon>Leotiomycetes</taxon>
        <taxon>Helotiales</taxon>
        <taxon>Helotiaceae</taxon>
        <taxon>Hymenoscyphus</taxon>
    </lineage>
</organism>
<evidence type="ECO:0000313" key="3">
    <source>
        <dbReference type="Proteomes" id="UP000701801"/>
    </source>
</evidence>
<gene>
    <name evidence="2" type="ORF">HYALB_00000117</name>
</gene>
<dbReference type="OrthoDB" id="4749037at2759"/>
<reference evidence="2" key="1">
    <citation type="submission" date="2021-07" db="EMBL/GenBank/DDBJ databases">
        <authorList>
            <person name="Durling M."/>
        </authorList>
    </citation>
    <scope>NUCLEOTIDE SEQUENCE</scope>
</reference>
<name>A0A9N9LDT3_9HELO</name>
<dbReference type="Proteomes" id="UP000701801">
    <property type="component" value="Unassembled WGS sequence"/>
</dbReference>
<keyword evidence="3" id="KW-1185">Reference proteome</keyword>
<evidence type="ECO:0000256" key="1">
    <source>
        <dbReference type="SAM" id="MobiDB-lite"/>
    </source>
</evidence>
<sequence length="498" mass="55336">MSRSYEVDSPSPESSPESSLSPSPSPPMLISRAGLVSGVSCDWQNFPDTGEKPNRFYDLNPGDVVIIGGFKPIPTDNPGPGLRSIGQAFPPPTNKCYELDSHCRIPRLHRHIYPELAPIYYSTGPSGLTQPELAAMRLELTAENLARLDNLTAGEAEMFDTSTGTESEGLMMNIKSTKATPGRGRVATFGHQSGQGPHPQGTQKPPGIEQLYSGENTGSHLVFGLGSPAERGPLEFTREEREMCNDVQDDGRGQPNHCKICNTTHIPPGGLLRKGEHHGPFSRLPAWFPRNNKGKPLESLAELIRELIVLEDIEKNGYPPGKSDPHEVWDMHYHEKGRQWSTKHSRDWGGWWKCRSTDDAPHAERECIHCHRPKTCAQMEEQAMAPPLQVKIQYLRDYIDHHSKAIGRKEQAVASAMMRRDGIPAYFNNPLTDDERMALMNWRPGLQTSATNRPIGPRLVEDAAKITAMRLNADAESEGSLGNPRTPMRSFFMQDSDL</sequence>
<comment type="caution">
    <text evidence="2">The sequence shown here is derived from an EMBL/GenBank/DDBJ whole genome shotgun (WGS) entry which is preliminary data.</text>
</comment>
<evidence type="ECO:0000313" key="2">
    <source>
        <dbReference type="EMBL" id="CAG8973354.1"/>
    </source>
</evidence>
<protein>
    <submittedName>
        <fullName evidence="2">Uncharacterized protein</fullName>
    </submittedName>
</protein>
<dbReference type="EMBL" id="CAJVRM010000068">
    <property type="protein sequence ID" value="CAG8973354.1"/>
    <property type="molecule type" value="Genomic_DNA"/>
</dbReference>
<proteinExistence type="predicted"/>
<dbReference type="AlphaFoldDB" id="A0A9N9LDT3"/>
<feature type="region of interest" description="Disordered" evidence="1">
    <location>
        <begin position="1"/>
        <end position="28"/>
    </location>
</feature>